<evidence type="ECO:0000256" key="1">
    <source>
        <dbReference type="ARBA" id="ARBA00004651"/>
    </source>
</evidence>
<keyword evidence="7" id="KW-0479">Metal-binding</keyword>
<keyword evidence="11 12" id="KW-0472">Membrane</keyword>
<dbReference type="SUPFAM" id="SSF81342">
    <property type="entry name" value="Transmembrane di-heme cytochromes"/>
    <property type="match status" value="1"/>
</dbReference>
<dbReference type="PROSITE" id="PS00882">
    <property type="entry name" value="NI_HGENASE_CYTB_1"/>
    <property type="match status" value="1"/>
</dbReference>
<dbReference type="EMBL" id="FOLE01000004">
    <property type="protein sequence ID" value="SFC31674.1"/>
    <property type="molecule type" value="Genomic_DNA"/>
</dbReference>
<dbReference type="GO" id="GO:0020037">
    <property type="term" value="F:heme binding"/>
    <property type="evidence" value="ECO:0007669"/>
    <property type="project" value="TreeGrafter"/>
</dbReference>
<keyword evidence="5" id="KW-0349">Heme</keyword>
<feature type="transmembrane region" description="Helical" evidence="12">
    <location>
        <begin position="61"/>
        <end position="82"/>
    </location>
</feature>
<evidence type="ECO:0000256" key="7">
    <source>
        <dbReference type="ARBA" id="ARBA00022723"/>
    </source>
</evidence>
<comment type="subcellular location">
    <subcellularLocation>
        <location evidence="1">Cell membrane</location>
        <topology evidence="1">Multi-pass membrane protein</topology>
    </subcellularLocation>
</comment>
<dbReference type="PRINTS" id="PR00161">
    <property type="entry name" value="NIHGNASECYTB"/>
</dbReference>
<keyword evidence="4" id="KW-1003">Cell membrane</keyword>
<dbReference type="InterPro" id="IPR051542">
    <property type="entry name" value="Hydrogenase_cytochrome"/>
</dbReference>
<keyword evidence="6 12" id="KW-0812">Transmembrane</keyword>
<evidence type="ECO:0000256" key="11">
    <source>
        <dbReference type="ARBA" id="ARBA00023136"/>
    </source>
</evidence>
<dbReference type="RefSeq" id="WP_091511053.1">
    <property type="nucleotide sequence ID" value="NZ_FOLE01000004.1"/>
</dbReference>
<sequence>MESSTFKRAYVWQLPVRLFHWINAFSITILIITGFIIANPPALMSNKEASEQFWFGYVRQIHFISAYLMVAVMVLRLYYAFFGNRYANWRVMLPLSKSGFSKMWHVIKYDLLLQNEKEYNFKNISTGHNAVAAFSYFIMFILAVVMVFTGFGLYAPTSTWFLPRMFEWVPAFLGGDFVTRTVHHYSMWAFILFVVVHVYLVFFHDWLEGRGETSAMFSGYKFVRTESIKDEEAANAEKKTA</sequence>
<dbReference type="Gene3D" id="1.20.950.20">
    <property type="entry name" value="Transmembrane di-heme cytochromes, Chain C"/>
    <property type="match status" value="1"/>
</dbReference>
<evidence type="ECO:0000313" key="15">
    <source>
        <dbReference type="Proteomes" id="UP000199514"/>
    </source>
</evidence>
<keyword evidence="8" id="KW-0249">Electron transport</keyword>
<evidence type="ECO:0000256" key="6">
    <source>
        <dbReference type="ARBA" id="ARBA00022692"/>
    </source>
</evidence>
<feature type="transmembrane region" description="Helical" evidence="12">
    <location>
        <begin position="130"/>
        <end position="155"/>
    </location>
</feature>
<evidence type="ECO:0000256" key="3">
    <source>
        <dbReference type="ARBA" id="ARBA00022448"/>
    </source>
</evidence>
<comment type="similarity">
    <text evidence="2">Belongs to the HupC/HyaC/HydC family.</text>
</comment>
<dbReference type="STRING" id="927664.SAMN05421780_104228"/>
<protein>
    <submittedName>
        <fullName evidence="14">Ni/Fe-hydrogenase 1 B-type cytochrome subunit</fullName>
    </submittedName>
</protein>
<evidence type="ECO:0000256" key="12">
    <source>
        <dbReference type="SAM" id="Phobius"/>
    </source>
</evidence>
<dbReference type="GO" id="GO:0005886">
    <property type="term" value="C:plasma membrane"/>
    <property type="evidence" value="ECO:0007669"/>
    <property type="project" value="UniProtKB-SubCell"/>
</dbReference>
<dbReference type="GO" id="GO:0009055">
    <property type="term" value="F:electron transfer activity"/>
    <property type="evidence" value="ECO:0007669"/>
    <property type="project" value="InterPro"/>
</dbReference>
<dbReference type="InterPro" id="IPR016174">
    <property type="entry name" value="Di-haem_cyt_TM"/>
</dbReference>
<evidence type="ECO:0000256" key="10">
    <source>
        <dbReference type="ARBA" id="ARBA00023004"/>
    </source>
</evidence>
<feature type="domain" description="Cytochrome b561 bacterial/Ni-hydrogenase" evidence="13">
    <location>
        <begin position="11"/>
        <end position="219"/>
    </location>
</feature>
<dbReference type="NCBIfam" id="TIGR02125">
    <property type="entry name" value="CytB-hydogenase"/>
    <property type="match status" value="1"/>
</dbReference>
<name>A0A1I1I635_9BACT</name>
<evidence type="ECO:0000256" key="9">
    <source>
        <dbReference type="ARBA" id="ARBA00022989"/>
    </source>
</evidence>
<evidence type="ECO:0000256" key="4">
    <source>
        <dbReference type="ARBA" id="ARBA00022475"/>
    </source>
</evidence>
<organism evidence="14 15">
    <name type="scientific">Flexibacter flexilis DSM 6793</name>
    <dbReference type="NCBI Taxonomy" id="927664"/>
    <lineage>
        <taxon>Bacteria</taxon>
        <taxon>Pseudomonadati</taxon>
        <taxon>Bacteroidota</taxon>
        <taxon>Cytophagia</taxon>
        <taxon>Cytophagales</taxon>
        <taxon>Flexibacteraceae</taxon>
        <taxon>Flexibacter</taxon>
    </lineage>
</organism>
<keyword evidence="3" id="KW-0813">Transport</keyword>
<dbReference type="PANTHER" id="PTHR30485">
    <property type="entry name" value="NI/FE-HYDROGENASE 1 B-TYPE CYTOCHROME SUBUNIT"/>
    <property type="match status" value="1"/>
</dbReference>
<evidence type="ECO:0000256" key="8">
    <source>
        <dbReference type="ARBA" id="ARBA00022982"/>
    </source>
</evidence>
<dbReference type="InterPro" id="IPR000516">
    <property type="entry name" value="Ni-dep_Hydgase_cyt-B"/>
</dbReference>
<keyword evidence="9 12" id="KW-1133">Transmembrane helix</keyword>
<evidence type="ECO:0000256" key="5">
    <source>
        <dbReference type="ARBA" id="ARBA00022617"/>
    </source>
</evidence>
<feature type="transmembrane region" description="Helical" evidence="12">
    <location>
        <begin position="185"/>
        <end position="207"/>
    </location>
</feature>
<dbReference type="Pfam" id="PF01292">
    <property type="entry name" value="Ni_hydr_CYTB"/>
    <property type="match status" value="1"/>
</dbReference>
<keyword evidence="15" id="KW-1185">Reference proteome</keyword>
<evidence type="ECO:0000313" key="14">
    <source>
        <dbReference type="EMBL" id="SFC31674.1"/>
    </source>
</evidence>
<dbReference type="OrthoDB" id="197262at2"/>
<dbReference type="InterPro" id="IPR011577">
    <property type="entry name" value="Cyt_b561_bac/Ni-Hgenase"/>
</dbReference>
<keyword evidence="10" id="KW-0408">Iron</keyword>
<proteinExistence type="inferred from homology"/>
<dbReference type="Proteomes" id="UP000199514">
    <property type="component" value="Unassembled WGS sequence"/>
</dbReference>
<evidence type="ECO:0000259" key="13">
    <source>
        <dbReference type="Pfam" id="PF01292"/>
    </source>
</evidence>
<dbReference type="GO" id="GO:0005506">
    <property type="term" value="F:iron ion binding"/>
    <property type="evidence" value="ECO:0007669"/>
    <property type="project" value="InterPro"/>
</dbReference>
<accession>A0A1I1I635</accession>
<gene>
    <name evidence="14" type="ORF">SAMN05421780_104228</name>
</gene>
<dbReference type="PANTHER" id="PTHR30485:SF0">
    <property type="entry name" value="NI_FE-HYDROGENASE 1 B-TYPE CYTOCHROME SUBUNIT-RELATED"/>
    <property type="match status" value="1"/>
</dbReference>
<dbReference type="AlphaFoldDB" id="A0A1I1I635"/>
<feature type="transmembrane region" description="Helical" evidence="12">
    <location>
        <begin position="21"/>
        <end position="41"/>
    </location>
</feature>
<evidence type="ECO:0000256" key="2">
    <source>
        <dbReference type="ARBA" id="ARBA00008622"/>
    </source>
</evidence>
<dbReference type="GO" id="GO:0022904">
    <property type="term" value="P:respiratory electron transport chain"/>
    <property type="evidence" value="ECO:0007669"/>
    <property type="project" value="InterPro"/>
</dbReference>
<reference evidence="14 15" key="1">
    <citation type="submission" date="2016-10" db="EMBL/GenBank/DDBJ databases">
        <authorList>
            <person name="de Groot N.N."/>
        </authorList>
    </citation>
    <scope>NUCLEOTIDE SEQUENCE [LARGE SCALE GENOMIC DNA]</scope>
    <source>
        <strain evidence="14 15">DSM 6793</strain>
    </source>
</reference>